<keyword evidence="4" id="KW-1185">Reference proteome</keyword>
<dbReference type="EMBL" id="AEPV01000004">
    <property type="protein sequence ID" value="EFU74960.1"/>
    <property type="molecule type" value="Genomic_DNA"/>
</dbReference>
<dbReference type="InterPro" id="IPR057253">
    <property type="entry name" value="CoiA-like_N"/>
</dbReference>
<reference evidence="3 4" key="1">
    <citation type="submission" date="2010-12" db="EMBL/GenBank/DDBJ databases">
        <authorList>
            <person name="Muzny D."/>
            <person name="Qin X."/>
            <person name="Deng J."/>
            <person name="Jiang H."/>
            <person name="Liu Y."/>
            <person name="Qu J."/>
            <person name="Song X.-Z."/>
            <person name="Zhang L."/>
            <person name="Thornton R."/>
            <person name="Coyle M."/>
            <person name="Francisco L."/>
            <person name="Jackson L."/>
            <person name="Javaid M."/>
            <person name="Korchina V."/>
            <person name="Kovar C."/>
            <person name="Mata R."/>
            <person name="Mathew T."/>
            <person name="Ngo R."/>
            <person name="Nguyen L."/>
            <person name="Nguyen N."/>
            <person name="Okwuonu G."/>
            <person name="Ongeri F."/>
            <person name="Pham C."/>
            <person name="Simmons D."/>
            <person name="Wilczek-Boney K."/>
            <person name="Hale W."/>
            <person name="Jakkamsetti A."/>
            <person name="Pham P."/>
            <person name="Ruth R."/>
            <person name="San Lucas F."/>
            <person name="Warren J."/>
            <person name="Zhang J."/>
            <person name="Zhao Z."/>
            <person name="Zhou C."/>
            <person name="Zhu D."/>
            <person name="Lee S."/>
            <person name="Bess C."/>
            <person name="Blankenburg K."/>
            <person name="Forbes L."/>
            <person name="Fu Q."/>
            <person name="Gubbala S."/>
            <person name="Hirani K."/>
            <person name="Jayaseelan J.C."/>
            <person name="Lara F."/>
            <person name="Munidasa M."/>
            <person name="Palculict T."/>
            <person name="Patil S."/>
            <person name="Pu L.-L."/>
            <person name="Saada N."/>
            <person name="Tang L."/>
            <person name="Weissenberger G."/>
            <person name="Zhu Y."/>
            <person name="Hemphill L."/>
            <person name="Shang Y."/>
            <person name="Youmans B."/>
            <person name="Ayvaz T."/>
            <person name="Ross M."/>
            <person name="Santibanez J."/>
            <person name="Aqrawi P."/>
            <person name="Gross S."/>
            <person name="Joshi V."/>
            <person name="Fowler G."/>
            <person name="Nazareth L."/>
            <person name="Reid J."/>
            <person name="Worley K."/>
            <person name="Petrosino J."/>
            <person name="Highlander S."/>
            <person name="Gibbs R."/>
        </authorList>
    </citation>
    <scope>NUCLEOTIDE SEQUENCE [LARGE SCALE GENOMIC DNA]</scope>
    <source>
        <strain evidence="4">DSM 15952 / CCUG 50447 / LMG 22039 / TP 1.5</strain>
    </source>
</reference>
<dbReference type="STRING" id="888064.HMPREF9088_0190"/>
<evidence type="ECO:0000313" key="3">
    <source>
        <dbReference type="EMBL" id="EFU74960.1"/>
    </source>
</evidence>
<evidence type="ECO:0000259" key="1">
    <source>
        <dbReference type="Pfam" id="PF06054"/>
    </source>
</evidence>
<dbReference type="HOGENOM" id="CLU_057999_1_1_9"/>
<proteinExistence type="predicted"/>
<dbReference type="RefSeq" id="WP_007207211.1">
    <property type="nucleotide sequence ID" value="NZ_GL622241.1"/>
</dbReference>
<evidence type="ECO:0000259" key="2">
    <source>
        <dbReference type="Pfam" id="PF25164"/>
    </source>
</evidence>
<dbReference type="Proteomes" id="UP000010296">
    <property type="component" value="Unassembled WGS sequence"/>
</dbReference>
<evidence type="ECO:0000313" key="4">
    <source>
        <dbReference type="Proteomes" id="UP000010296"/>
    </source>
</evidence>
<dbReference type="InterPro" id="IPR021176">
    <property type="entry name" value="Competence-induced_CoiA"/>
</dbReference>
<feature type="domain" description="Competence protein CoiA nuclease-like" evidence="1">
    <location>
        <begin position="66"/>
        <end position="205"/>
    </location>
</feature>
<dbReference type="OrthoDB" id="3784230at2"/>
<dbReference type="Pfam" id="PF06054">
    <property type="entry name" value="CoiA_nuc"/>
    <property type="match status" value="1"/>
</dbReference>
<dbReference type="InterPro" id="IPR010330">
    <property type="entry name" value="CoiA_nuc"/>
</dbReference>
<dbReference type="PATRIC" id="fig|888064.11.peg.512"/>
<name>E6LCV0_ENTI1</name>
<organism evidence="3 4">
    <name type="scientific">Enterococcus italicus (strain DSM 15952 / CCUG 50447 / LMG 22039 / TP 1.5)</name>
    <dbReference type="NCBI Taxonomy" id="888064"/>
    <lineage>
        <taxon>Bacteria</taxon>
        <taxon>Bacillati</taxon>
        <taxon>Bacillota</taxon>
        <taxon>Bacilli</taxon>
        <taxon>Lactobacillales</taxon>
        <taxon>Enterococcaceae</taxon>
        <taxon>Enterococcus</taxon>
    </lineage>
</organism>
<gene>
    <name evidence="3" type="primary">coiA</name>
    <name evidence="3" type="ORF">HMPREF9088_0190</name>
</gene>
<feature type="domain" description="Competence protein CoiA-like N-terminal" evidence="2">
    <location>
        <begin position="22"/>
        <end position="61"/>
    </location>
</feature>
<dbReference type="PIRSF" id="PIRSF007487">
    <property type="entry name" value="Competence-induced_CoiA_bac"/>
    <property type="match status" value="1"/>
</dbReference>
<dbReference type="eggNOG" id="COG4469">
    <property type="taxonomic scope" value="Bacteria"/>
</dbReference>
<dbReference type="AlphaFoldDB" id="E6LCV0"/>
<sequence>MTMLLAQSKDGSYIDAALLAKKKKRERPRLHCPGCQSPVLLKAGEQKIAHFAHCKGTTCQTYSEGETVEHLQGKRLLLQFVSSATIEAYLPELKQRPDLLADKRALEFQCSPLPFSRFQERTLGYIQAQYQPIWILGSKLQPKRHWTHFQKACCQLNSATTFYSFGLDVSQEKLLCYRGMQWSYPVGYTWQVYSKTPAHQWKFERAVCQSLHTTESYPHWLQRQLMQLNPTFLTLQQKVYELGLSIFSLPNWCYSPSRYGFLFTHELLVLRAYFCYWSTFDDWRHACQKTNLLEGWPYLDCEQLCVELYQECQQLAKYMKK</sequence>
<protein>
    <submittedName>
        <fullName evidence="3">Competence protein CoiA-like protein</fullName>
    </submittedName>
</protein>
<comment type="caution">
    <text evidence="3">The sequence shown here is derived from an EMBL/GenBank/DDBJ whole genome shotgun (WGS) entry which is preliminary data.</text>
</comment>
<accession>E6LCV0</accession>
<dbReference type="Pfam" id="PF25164">
    <property type="entry name" value="CoiA_N"/>
    <property type="match status" value="1"/>
</dbReference>